<evidence type="ECO:0000313" key="1">
    <source>
        <dbReference type="EMBL" id="MCC5599330.1"/>
    </source>
</evidence>
<accession>A0ABS8I561</accession>
<reference evidence="1 2" key="1">
    <citation type="journal article" date="2021" name="Microorganisms">
        <title>Genome Evolution of Filamentous Cyanobacterium Nostoc Species: From Facultative Symbiosis to Free Living.</title>
        <authorList>
            <person name="Huo D."/>
            <person name="Li H."/>
            <person name="Cai F."/>
            <person name="Guo X."/>
            <person name="Qiao Z."/>
            <person name="Wang W."/>
            <person name="Yu G."/>
            <person name="Li R."/>
        </authorList>
    </citation>
    <scope>NUCLEOTIDE SEQUENCE [LARGE SCALE GENOMIC DNA]</scope>
    <source>
        <strain evidence="1 2">CHAB 5714</strain>
    </source>
</reference>
<proteinExistence type="predicted"/>
<sequence length="240" mass="26579">MTSKNTAQTRTRLLLALWDLGGTQQEVKKGQLTKRIVSKSQKVADYQGSFEELQNQGAIAISKKGYSLTSGKGLEVLGEGLRSSNFKFEGTIVGTWAANALVKWISKFDVAVTGADVPVNGKSALAELSIRVASRSRSVSDRRREGIASYDEFKSVALEVYDKLNYEYNFNNLVPIYRIRRGIGDRVSRTEFNDWLLETQADDILQLQGGSVEDSAPDKIEDSVATELDGLRCYATRLKP</sequence>
<gene>
    <name evidence="1" type="ORF">LC586_08885</name>
</gene>
<protein>
    <submittedName>
        <fullName evidence="1">Uncharacterized protein</fullName>
    </submittedName>
</protein>
<evidence type="ECO:0000313" key="2">
    <source>
        <dbReference type="Proteomes" id="UP001199525"/>
    </source>
</evidence>
<dbReference type="EMBL" id="JAIVFQ010000009">
    <property type="protein sequence ID" value="MCC5599330.1"/>
    <property type="molecule type" value="Genomic_DNA"/>
</dbReference>
<organism evidence="1 2">
    <name type="scientific">Nostoc favosum CHAB5714</name>
    <dbReference type="NCBI Taxonomy" id="2780399"/>
    <lineage>
        <taxon>Bacteria</taxon>
        <taxon>Bacillati</taxon>
        <taxon>Cyanobacteriota</taxon>
        <taxon>Cyanophyceae</taxon>
        <taxon>Nostocales</taxon>
        <taxon>Nostocaceae</taxon>
        <taxon>Nostoc</taxon>
        <taxon>Nostoc favosum</taxon>
    </lineage>
</organism>
<keyword evidence="2" id="KW-1185">Reference proteome</keyword>
<dbReference type="Proteomes" id="UP001199525">
    <property type="component" value="Unassembled WGS sequence"/>
</dbReference>
<dbReference type="RefSeq" id="WP_229484198.1">
    <property type="nucleotide sequence ID" value="NZ_JAIVFQ010000009.1"/>
</dbReference>
<comment type="caution">
    <text evidence="1">The sequence shown here is derived from an EMBL/GenBank/DDBJ whole genome shotgun (WGS) entry which is preliminary data.</text>
</comment>
<name>A0ABS8I561_9NOSO</name>